<dbReference type="EMBL" id="BSEC01000004">
    <property type="protein sequence ID" value="GLI95612.1"/>
    <property type="molecule type" value="Genomic_DNA"/>
</dbReference>
<gene>
    <name evidence="1" type="ORF">LMG27198_46040</name>
</gene>
<accession>A0A9W6GZ19</accession>
<name>A0A9W6GZ19_9HYPH</name>
<reference evidence="1" key="1">
    <citation type="journal article" date="2023" name="Int. J. Syst. Evol. Microbiol.">
        <title>Methylocystis iwaonis sp. nov., a type II methane-oxidizing bacterium from surface soil of a rice paddy field in Japan, and emended description of the genus Methylocystis (ex Whittenbury et al. 1970) Bowman et al. 1993.</title>
        <authorList>
            <person name="Kaise H."/>
            <person name="Sawadogo J.B."/>
            <person name="Alam M.S."/>
            <person name="Ueno C."/>
            <person name="Dianou D."/>
            <person name="Shinjo R."/>
            <person name="Asakawa S."/>
        </authorList>
    </citation>
    <scope>NUCLEOTIDE SEQUENCE</scope>
    <source>
        <strain evidence="1">LMG27198</strain>
    </source>
</reference>
<evidence type="ECO:0000313" key="2">
    <source>
        <dbReference type="Proteomes" id="UP001144323"/>
    </source>
</evidence>
<evidence type="ECO:0000313" key="1">
    <source>
        <dbReference type="EMBL" id="GLI95612.1"/>
    </source>
</evidence>
<sequence>MQARLLMSEQAGESLPRPFLTLLVFWICALFLGFGLFTRSNATVVAALLQGVPPFRPRAF</sequence>
<dbReference type="Proteomes" id="UP001144323">
    <property type="component" value="Unassembled WGS sequence"/>
</dbReference>
<comment type="caution">
    <text evidence="1">The sequence shown here is derived from an EMBL/GenBank/DDBJ whole genome shotgun (WGS) entry which is preliminary data.</text>
</comment>
<dbReference type="AlphaFoldDB" id="A0A9W6GZ19"/>
<keyword evidence="2" id="KW-1185">Reference proteome</keyword>
<dbReference type="RefSeq" id="WP_281806485.1">
    <property type="nucleotide sequence ID" value="NZ_BSEC01000004.1"/>
</dbReference>
<proteinExistence type="predicted"/>
<organism evidence="1 2">
    <name type="scientific">Methylocystis echinoides</name>
    <dbReference type="NCBI Taxonomy" id="29468"/>
    <lineage>
        <taxon>Bacteria</taxon>
        <taxon>Pseudomonadati</taxon>
        <taxon>Pseudomonadota</taxon>
        <taxon>Alphaproteobacteria</taxon>
        <taxon>Hyphomicrobiales</taxon>
        <taxon>Methylocystaceae</taxon>
        <taxon>Methylocystis</taxon>
    </lineage>
</organism>
<protein>
    <submittedName>
        <fullName evidence="1">Uncharacterized protein</fullName>
    </submittedName>
</protein>